<dbReference type="InterPro" id="IPR011335">
    <property type="entry name" value="Restrct_endonuc-II-like"/>
</dbReference>
<dbReference type="SUPFAM" id="SSF52980">
    <property type="entry name" value="Restriction endonuclease-like"/>
    <property type="match status" value="1"/>
</dbReference>
<feature type="transmembrane region" description="Helical" evidence="1">
    <location>
        <begin position="15"/>
        <end position="36"/>
    </location>
</feature>
<dbReference type="Proteomes" id="UP001078443">
    <property type="component" value="Unassembled WGS sequence"/>
</dbReference>
<organism evidence="3 4">
    <name type="scientific">Clostridium aestuarii</name>
    <dbReference type="NCBI Taxonomy" id="338193"/>
    <lineage>
        <taxon>Bacteria</taxon>
        <taxon>Bacillati</taxon>
        <taxon>Bacillota</taxon>
        <taxon>Clostridia</taxon>
        <taxon>Eubacteriales</taxon>
        <taxon>Clostridiaceae</taxon>
        <taxon>Clostridium</taxon>
    </lineage>
</organism>
<sequence length="196" mass="22882">MTNYLYQLIYNITDFINNILLIVIILLFTITVFKLIKAFIIYHREYNDIERLKECKINIKDLNNLTPKEFEQWCTAYLSKQGYTYINMDSLNVNNRKNIICKKGKETYCVKCKISPHSYDIKHILNLEIARQLIGSMEYNGISNGIIITSGIISSKAIDYINSLPKPYSIEIIDGSHLVKDYKIIYSNLLTLYDKN</sequence>
<comment type="caution">
    <text evidence="3">The sequence shown here is derived from an EMBL/GenBank/DDBJ whole genome shotgun (WGS) entry which is preliminary data.</text>
</comment>
<dbReference type="Gene3D" id="3.40.1350.10">
    <property type="match status" value="1"/>
</dbReference>
<keyword evidence="3" id="KW-0255">Endonuclease</keyword>
<protein>
    <submittedName>
        <fullName evidence="3">Restriction endonuclease</fullName>
        <ecNumber evidence="3">3.1.21.-</ecNumber>
    </submittedName>
</protein>
<reference evidence="3" key="1">
    <citation type="submission" date="2022-12" db="EMBL/GenBank/DDBJ databases">
        <authorList>
            <person name="Wang J."/>
        </authorList>
    </citation>
    <scope>NUCLEOTIDE SEQUENCE</scope>
    <source>
        <strain evidence="3">HY-45-18</strain>
    </source>
</reference>
<keyword evidence="4" id="KW-1185">Reference proteome</keyword>
<keyword evidence="1" id="KW-0812">Transmembrane</keyword>
<name>A0ABT4CYP5_9CLOT</name>
<gene>
    <name evidence="3" type="ORF">OW763_06905</name>
</gene>
<dbReference type="InterPro" id="IPR011856">
    <property type="entry name" value="tRNA_endonuc-like_dom_sf"/>
</dbReference>
<dbReference type="GO" id="GO:0004519">
    <property type="term" value="F:endonuclease activity"/>
    <property type="evidence" value="ECO:0007669"/>
    <property type="project" value="UniProtKB-KW"/>
</dbReference>
<evidence type="ECO:0000313" key="3">
    <source>
        <dbReference type="EMBL" id="MCY6484080.1"/>
    </source>
</evidence>
<proteinExistence type="predicted"/>
<dbReference type="GO" id="GO:0016787">
    <property type="term" value="F:hydrolase activity"/>
    <property type="evidence" value="ECO:0007669"/>
    <property type="project" value="UniProtKB-KW"/>
</dbReference>
<keyword evidence="1" id="KW-0472">Membrane</keyword>
<dbReference type="EMBL" id="JAPQER010000002">
    <property type="protein sequence ID" value="MCY6484080.1"/>
    <property type="molecule type" value="Genomic_DNA"/>
</dbReference>
<dbReference type="InterPro" id="IPR007560">
    <property type="entry name" value="Restrct_endonuc_IV_Mrr"/>
</dbReference>
<evidence type="ECO:0000256" key="1">
    <source>
        <dbReference type="SAM" id="Phobius"/>
    </source>
</evidence>
<feature type="domain" description="Restriction endonuclease type IV Mrr" evidence="2">
    <location>
        <begin position="63"/>
        <end position="179"/>
    </location>
</feature>
<keyword evidence="1" id="KW-1133">Transmembrane helix</keyword>
<evidence type="ECO:0000259" key="2">
    <source>
        <dbReference type="Pfam" id="PF04471"/>
    </source>
</evidence>
<keyword evidence="3" id="KW-0540">Nuclease</keyword>
<accession>A0ABT4CYP5</accession>
<dbReference type="EC" id="3.1.21.-" evidence="3"/>
<keyword evidence="3" id="KW-0378">Hydrolase</keyword>
<dbReference type="RefSeq" id="WP_268040352.1">
    <property type="nucleotide sequence ID" value="NZ_JAPQER010000002.1"/>
</dbReference>
<evidence type="ECO:0000313" key="4">
    <source>
        <dbReference type="Proteomes" id="UP001078443"/>
    </source>
</evidence>
<dbReference type="Pfam" id="PF04471">
    <property type="entry name" value="Mrr_cat"/>
    <property type="match status" value="1"/>
</dbReference>